<keyword evidence="1" id="KW-0812">Transmembrane</keyword>
<accession>A0ABC8SN09</accession>
<dbReference type="AlphaFoldDB" id="A0ABC8SN09"/>
<evidence type="ECO:0000313" key="3">
    <source>
        <dbReference type="Proteomes" id="UP001642360"/>
    </source>
</evidence>
<dbReference type="InterPro" id="IPR055301">
    <property type="entry name" value="Lea14-like_2"/>
</dbReference>
<evidence type="ECO:0008006" key="4">
    <source>
        <dbReference type="Google" id="ProtNLM"/>
    </source>
</evidence>
<keyword evidence="1" id="KW-1133">Transmembrane helix</keyword>
<dbReference type="PANTHER" id="PTHR31852">
    <property type="entry name" value="LATE EMBRYOGENESIS ABUNDANT (LEA) HYDROXYPROLINE-RICH GLYCOPROTEIN FAMILY"/>
    <property type="match status" value="1"/>
</dbReference>
<gene>
    <name evidence="2" type="ORF">ILEXP_LOCUS25111</name>
</gene>
<keyword evidence="1" id="KW-0472">Membrane</keyword>
<evidence type="ECO:0000313" key="2">
    <source>
        <dbReference type="EMBL" id="CAK9156564.1"/>
    </source>
</evidence>
<dbReference type="EMBL" id="CAUOFW020002881">
    <property type="protein sequence ID" value="CAK9156564.1"/>
    <property type="molecule type" value="Genomic_DNA"/>
</dbReference>
<sequence>MVEESQAIPLAPAQIHPRSDEEFAMTKPYNTHHQRSSKCFVYTLAAVVFLSMVLLIFASVVLRVDTPNVEIRSAWMENLRYGTSPSLSLNLTLISEVAVDNKNFGRFKLEKSSKASLLHGNETVGDTEINVLGVRARETKRVNVTVQVRANGLWDSMNFSREIDSGLVKLSSYAKLRGEVLVMKKLKRRKTAIMNCTMTLNLTSQAIHNLLCK</sequence>
<proteinExistence type="predicted"/>
<feature type="transmembrane region" description="Helical" evidence="1">
    <location>
        <begin position="39"/>
        <end position="62"/>
    </location>
</feature>
<dbReference type="Proteomes" id="UP001642360">
    <property type="component" value="Unassembled WGS sequence"/>
</dbReference>
<keyword evidence="3" id="KW-1185">Reference proteome</keyword>
<evidence type="ECO:0000256" key="1">
    <source>
        <dbReference type="SAM" id="Phobius"/>
    </source>
</evidence>
<name>A0ABC8SN09_9AQUA</name>
<organism evidence="2 3">
    <name type="scientific">Ilex paraguariensis</name>
    <name type="common">yerba mate</name>
    <dbReference type="NCBI Taxonomy" id="185542"/>
    <lineage>
        <taxon>Eukaryota</taxon>
        <taxon>Viridiplantae</taxon>
        <taxon>Streptophyta</taxon>
        <taxon>Embryophyta</taxon>
        <taxon>Tracheophyta</taxon>
        <taxon>Spermatophyta</taxon>
        <taxon>Magnoliopsida</taxon>
        <taxon>eudicotyledons</taxon>
        <taxon>Gunneridae</taxon>
        <taxon>Pentapetalae</taxon>
        <taxon>asterids</taxon>
        <taxon>campanulids</taxon>
        <taxon>Aquifoliales</taxon>
        <taxon>Aquifoliaceae</taxon>
        <taxon>Ilex</taxon>
    </lineage>
</organism>
<comment type="caution">
    <text evidence="2">The sequence shown here is derived from an EMBL/GenBank/DDBJ whole genome shotgun (WGS) entry which is preliminary data.</text>
</comment>
<reference evidence="2 3" key="1">
    <citation type="submission" date="2024-02" db="EMBL/GenBank/DDBJ databases">
        <authorList>
            <person name="Vignale AGUSTIN F."/>
            <person name="Sosa J E."/>
            <person name="Modenutti C."/>
        </authorList>
    </citation>
    <scope>NUCLEOTIDE SEQUENCE [LARGE SCALE GENOMIC DNA]</scope>
</reference>
<protein>
    <recommendedName>
        <fullName evidence="4">Late embryogenesis abundant protein LEA-2 subgroup domain-containing protein</fullName>
    </recommendedName>
</protein>